<organism evidence="2 3">
    <name type="scientific">Hoeflea poritis</name>
    <dbReference type="NCBI Taxonomy" id="2993659"/>
    <lineage>
        <taxon>Bacteria</taxon>
        <taxon>Pseudomonadati</taxon>
        <taxon>Pseudomonadota</taxon>
        <taxon>Alphaproteobacteria</taxon>
        <taxon>Hyphomicrobiales</taxon>
        <taxon>Rhizobiaceae</taxon>
        <taxon>Hoeflea</taxon>
    </lineage>
</organism>
<feature type="domain" description="Luciferase-like" evidence="1">
    <location>
        <begin position="3"/>
        <end position="348"/>
    </location>
</feature>
<sequence>MRFDLIANFSPGETIPWTRTLEMILEQCRLAEQAGFTTAWFTEHHFAHNGFMNAPPNPIQMCTHVAAHCPNLRVGTCPIVLPDWHPLRVAEDIAMLDNMTLGRVDFGVAKGINERSTIQFNRDADRRDNAKVMRLFQESLEIIVKAWTNEAFTHTGEFYRFPVPGWKETNRFFEPLDRRYHDEDGEYRAMYVHPRPYQKEHPPVWLLSNAPPTFELAGSKGWGVISMAAAPRRTLACWEPYREALSKFHGREARLGEGVGVCMAFYVGESMEEAERTIRPCINAYYEFLGGTRPAGEWTKHGYLDIGEEMTPEDDAMDWFDFLNKRGIIVVGDAEYVADRFAALQETTGLDHLMLMQQYTGVPYAKILASWNRLFEHVVPKFGTRSIAQMRELADA</sequence>
<dbReference type="Proteomes" id="UP001148313">
    <property type="component" value="Unassembled WGS sequence"/>
</dbReference>
<dbReference type="PANTHER" id="PTHR30137">
    <property type="entry name" value="LUCIFERASE-LIKE MONOOXYGENASE"/>
    <property type="match status" value="1"/>
</dbReference>
<reference evidence="2" key="1">
    <citation type="submission" date="2022-11" db="EMBL/GenBank/DDBJ databases">
        <title>Hoeflea poritis sp. nov., isolated from scleractinian coral Porites lutea.</title>
        <authorList>
            <person name="Zhang G."/>
            <person name="Wei Q."/>
            <person name="Cai L."/>
        </authorList>
    </citation>
    <scope>NUCLEOTIDE SEQUENCE</scope>
    <source>
        <strain evidence="2">E7-10</strain>
    </source>
</reference>
<evidence type="ECO:0000313" key="2">
    <source>
        <dbReference type="EMBL" id="MDA4848630.1"/>
    </source>
</evidence>
<dbReference type="Pfam" id="PF00296">
    <property type="entry name" value="Bac_luciferase"/>
    <property type="match status" value="1"/>
</dbReference>
<accession>A0ABT4VV98</accession>
<name>A0ABT4VV98_9HYPH</name>
<proteinExistence type="predicted"/>
<dbReference type="InterPro" id="IPR050766">
    <property type="entry name" value="Bact_Lucif_Oxidored"/>
</dbReference>
<evidence type="ECO:0000313" key="3">
    <source>
        <dbReference type="Proteomes" id="UP001148313"/>
    </source>
</evidence>
<dbReference type="SUPFAM" id="SSF51679">
    <property type="entry name" value="Bacterial luciferase-like"/>
    <property type="match status" value="1"/>
</dbReference>
<evidence type="ECO:0000259" key="1">
    <source>
        <dbReference type="Pfam" id="PF00296"/>
    </source>
</evidence>
<dbReference type="Gene3D" id="3.20.20.30">
    <property type="entry name" value="Luciferase-like domain"/>
    <property type="match status" value="1"/>
</dbReference>
<comment type="caution">
    <text evidence="2">The sequence shown here is derived from an EMBL/GenBank/DDBJ whole genome shotgun (WGS) entry which is preliminary data.</text>
</comment>
<gene>
    <name evidence="2" type="ORF">OOZ53_24960</name>
</gene>
<dbReference type="InterPro" id="IPR036661">
    <property type="entry name" value="Luciferase-like_sf"/>
</dbReference>
<dbReference type="InterPro" id="IPR011251">
    <property type="entry name" value="Luciferase-like_dom"/>
</dbReference>
<dbReference type="RefSeq" id="WP_271092504.1">
    <property type="nucleotide sequence ID" value="NZ_JAPJZH010000026.1"/>
</dbReference>
<keyword evidence="3" id="KW-1185">Reference proteome</keyword>
<protein>
    <submittedName>
        <fullName evidence="2">LLM class flavin-dependent oxidoreductase</fullName>
    </submittedName>
</protein>
<dbReference type="EMBL" id="JAPJZH010000026">
    <property type="protein sequence ID" value="MDA4848630.1"/>
    <property type="molecule type" value="Genomic_DNA"/>
</dbReference>
<dbReference type="PANTHER" id="PTHR30137:SF6">
    <property type="entry name" value="LUCIFERASE-LIKE MONOOXYGENASE"/>
    <property type="match status" value="1"/>
</dbReference>